<dbReference type="Gene3D" id="1.10.10.10">
    <property type="entry name" value="Winged helix-like DNA-binding domain superfamily/Winged helix DNA-binding domain"/>
    <property type="match status" value="1"/>
</dbReference>
<dbReference type="InterPro" id="IPR050707">
    <property type="entry name" value="HTH_MetabolicPath_Reg"/>
</dbReference>
<dbReference type="SMART" id="SM00346">
    <property type="entry name" value="HTH_ICLR"/>
    <property type="match status" value="1"/>
</dbReference>
<dbReference type="Pfam" id="PF09339">
    <property type="entry name" value="HTH_IclR"/>
    <property type="match status" value="1"/>
</dbReference>
<dbReference type="SUPFAM" id="SSF46785">
    <property type="entry name" value="Winged helix' DNA-binding domain"/>
    <property type="match status" value="1"/>
</dbReference>
<evidence type="ECO:0000256" key="1">
    <source>
        <dbReference type="ARBA" id="ARBA00023015"/>
    </source>
</evidence>
<dbReference type="InterPro" id="IPR029016">
    <property type="entry name" value="GAF-like_dom_sf"/>
</dbReference>
<evidence type="ECO:0000313" key="6">
    <source>
        <dbReference type="Proteomes" id="UP000018458"/>
    </source>
</evidence>
<dbReference type="eggNOG" id="COG1414">
    <property type="taxonomic scope" value="Bacteria"/>
</dbReference>
<dbReference type="GO" id="GO:0003677">
    <property type="term" value="F:DNA binding"/>
    <property type="evidence" value="ECO:0007669"/>
    <property type="project" value="UniProtKB-KW"/>
</dbReference>
<feature type="domain" description="IclR-ED" evidence="4">
    <location>
        <begin position="70"/>
        <end position="254"/>
    </location>
</feature>
<organism evidence="5 6">
    <name type="scientific">Succinatimonas hippei (strain DSM 22608 / JCM 16073 / KCTC 15190 / YIT 12066)</name>
    <dbReference type="NCBI Taxonomy" id="762983"/>
    <lineage>
        <taxon>Bacteria</taxon>
        <taxon>Pseudomonadati</taxon>
        <taxon>Pseudomonadota</taxon>
        <taxon>Gammaproteobacteria</taxon>
        <taxon>Aeromonadales</taxon>
        <taxon>Succinivibrionaceae</taxon>
        <taxon>Succinatimonas</taxon>
    </lineage>
</organism>
<keyword evidence="6" id="KW-1185">Reference proteome</keyword>
<reference evidence="5 6" key="1">
    <citation type="submission" date="2011-01" db="EMBL/GenBank/DDBJ databases">
        <authorList>
            <person name="Weinstock G."/>
            <person name="Sodergren E."/>
            <person name="Clifton S."/>
            <person name="Fulton L."/>
            <person name="Fulton B."/>
            <person name="Courtney L."/>
            <person name="Fronick C."/>
            <person name="Harrison M."/>
            <person name="Strong C."/>
            <person name="Farmer C."/>
            <person name="Delahaunty K."/>
            <person name="Markovic C."/>
            <person name="Hall O."/>
            <person name="Minx P."/>
            <person name="Tomlinson C."/>
            <person name="Mitreva M."/>
            <person name="Hou S."/>
            <person name="Chen J."/>
            <person name="Wollam A."/>
            <person name="Pepin K.H."/>
            <person name="Johnson M."/>
            <person name="Bhonagiri V."/>
            <person name="Zhang X."/>
            <person name="Suruliraj S."/>
            <person name="Warren W."/>
            <person name="Chinwalla A."/>
            <person name="Mardis E.R."/>
            <person name="Wilson R.K."/>
        </authorList>
    </citation>
    <scope>NUCLEOTIDE SEQUENCE [LARGE SCALE GENOMIC DNA]</scope>
    <source>
        <strain evidence="6">DSM 22608 / JCM 16073 / KCTC 15190 / YIT 12066</strain>
    </source>
</reference>
<dbReference type="Proteomes" id="UP000018458">
    <property type="component" value="Unassembled WGS sequence"/>
</dbReference>
<accession>E8LHG4</accession>
<proteinExistence type="predicted"/>
<dbReference type="PANTHER" id="PTHR30136:SF38">
    <property type="entry name" value="TRANSCRIPTIONAL REGULATOR"/>
    <property type="match status" value="1"/>
</dbReference>
<name>E8LHG4_SUCHY</name>
<dbReference type="InterPro" id="IPR036390">
    <property type="entry name" value="WH_DNA-bd_sf"/>
</dbReference>
<gene>
    <name evidence="5" type="ORF">HMPREF9444_00123</name>
</gene>
<dbReference type="PANTHER" id="PTHR30136">
    <property type="entry name" value="HELIX-TURN-HELIX TRANSCRIPTIONAL REGULATOR, ICLR FAMILY"/>
    <property type="match status" value="1"/>
</dbReference>
<dbReference type="Pfam" id="PF01614">
    <property type="entry name" value="IclR_C"/>
    <property type="match status" value="1"/>
</dbReference>
<evidence type="ECO:0000313" key="5">
    <source>
        <dbReference type="EMBL" id="EFY08072.1"/>
    </source>
</evidence>
<evidence type="ECO:0000256" key="2">
    <source>
        <dbReference type="ARBA" id="ARBA00023125"/>
    </source>
</evidence>
<dbReference type="SUPFAM" id="SSF55781">
    <property type="entry name" value="GAF domain-like"/>
    <property type="match status" value="1"/>
</dbReference>
<dbReference type="HOGENOM" id="CLU_062618_6_0_6"/>
<dbReference type="InterPro" id="IPR005471">
    <property type="entry name" value="Tscrpt_reg_IclR_N"/>
</dbReference>
<dbReference type="Gene3D" id="3.30.450.40">
    <property type="match status" value="1"/>
</dbReference>
<sequence length="254" mass="28357">MSTTTVKTATPALDKIMLIIDFIAHNGPQTFSTIYQSLALPKSSTSTLLNSMLAHKLLRQDHDKFDLGLRLYEIGSYAFAHFDIKEFALPVLKKLRDDTDLTCHLGILEGTNPVYLLKIESSYPVIINSWIGKRLSFNSSALGKIFLSFSPEQKTRELLALQQPLPKFTPNTITDDKLLFEQIKEIKDRGYAIDDEEDAKGIFCLAAPILNRKGELLAAISMSGVLAQYDKMPMEKFVERLKEAAAAISLKASD</sequence>
<dbReference type="GO" id="GO:0003700">
    <property type="term" value="F:DNA-binding transcription factor activity"/>
    <property type="evidence" value="ECO:0007669"/>
    <property type="project" value="TreeGrafter"/>
</dbReference>
<dbReference type="GO" id="GO:0045892">
    <property type="term" value="P:negative regulation of DNA-templated transcription"/>
    <property type="evidence" value="ECO:0007669"/>
    <property type="project" value="TreeGrafter"/>
</dbReference>
<dbReference type="RefSeq" id="WP_009142352.1">
    <property type="nucleotide sequence ID" value="NZ_GL830944.1"/>
</dbReference>
<evidence type="ECO:0000256" key="3">
    <source>
        <dbReference type="ARBA" id="ARBA00023163"/>
    </source>
</evidence>
<dbReference type="STRING" id="762983.HMPREF9444_00123"/>
<dbReference type="PROSITE" id="PS51078">
    <property type="entry name" value="ICLR_ED"/>
    <property type="match status" value="1"/>
</dbReference>
<dbReference type="InterPro" id="IPR036388">
    <property type="entry name" value="WH-like_DNA-bd_sf"/>
</dbReference>
<dbReference type="InterPro" id="IPR014757">
    <property type="entry name" value="Tscrpt_reg_IclR_C"/>
</dbReference>
<dbReference type="EMBL" id="AEVO01000006">
    <property type="protein sequence ID" value="EFY08072.1"/>
    <property type="molecule type" value="Genomic_DNA"/>
</dbReference>
<comment type="caution">
    <text evidence="5">The sequence shown here is derived from an EMBL/GenBank/DDBJ whole genome shotgun (WGS) entry which is preliminary data.</text>
</comment>
<evidence type="ECO:0000259" key="4">
    <source>
        <dbReference type="PROSITE" id="PS51078"/>
    </source>
</evidence>
<protein>
    <submittedName>
        <fullName evidence="5">Transcriptional regulator, IclR family, C-terminal domain protein</fullName>
    </submittedName>
</protein>
<dbReference type="OrthoDB" id="9807558at2"/>
<keyword evidence="2" id="KW-0238">DNA-binding</keyword>
<keyword evidence="1" id="KW-0805">Transcription regulation</keyword>
<keyword evidence="3" id="KW-0804">Transcription</keyword>
<dbReference type="AlphaFoldDB" id="E8LHG4"/>